<sequence length="245" mass="28474">MFALTEGLRGIALKYKPLNVFHCQLICNTFVRQLNQERRPTREGRDVFTSTFTRELENQLTRLRTTGGHTAEVLRKLLMTYCRRSHFWSDDSHVINDKIAVRLQEIVHEMTANQYAITDGIYSSLLEFYTNSQDLKSALEMRDKISKSFSIDSFKVINLATLLAKNNMIDESLAVIREHKNRSIGWQSTRSPRSPRLDIRINTNGNTFDDLTHKSINRLLNTLIDKRLDTKVIKNVFQMCIEMSD</sequence>
<keyword evidence="2" id="KW-1185">Reference proteome</keyword>
<protein>
    <submittedName>
        <fullName evidence="1">Uncharacterized protein</fullName>
    </submittedName>
</protein>
<dbReference type="AlphaFoldDB" id="A0A7R9R174"/>
<dbReference type="EMBL" id="CAJPVJ010040107">
    <property type="protein sequence ID" value="CAG2181804.1"/>
    <property type="molecule type" value="Genomic_DNA"/>
</dbReference>
<dbReference type="OrthoDB" id="185373at2759"/>
<organism evidence="1">
    <name type="scientific">Oppiella nova</name>
    <dbReference type="NCBI Taxonomy" id="334625"/>
    <lineage>
        <taxon>Eukaryota</taxon>
        <taxon>Metazoa</taxon>
        <taxon>Ecdysozoa</taxon>
        <taxon>Arthropoda</taxon>
        <taxon>Chelicerata</taxon>
        <taxon>Arachnida</taxon>
        <taxon>Acari</taxon>
        <taxon>Acariformes</taxon>
        <taxon>Sarcoptiformes</taxon>
        <taxon>Oribatida</taxon>
        <taxon>Brachypylina</taxon>
        <taxon>Oppioidea</taxon>
        <taxon>Oppiidae</taxon>
        <taxon>Oppiella</taxon>
    </lineage>
</organism>
<evidence type="ECO:0000313" key="2">
    <source>
        <dbReference type="Proteomes" id="UP000728032"/>
    </source>
</evidence>
<dbReference type="Proteomes" id="UP000728032">
    <property type="component" value="Unassembled WGS sequence"/>
</dbReference>
<dbReference type="EMBL" id="OC954932">
    <property type="protein sequence ID" value="CAD7664667.1"/>
    <property type="molecule type" value="Genomic_DNA"/>
</dbReference>
<evidence type="ECO:0000313" key="1">
    <source>
        <dbReference type="EMBL" id="CAD7664667.1"/>
    </source>
</evidence>
<proteinExistence type="predicted"/>
<gene>
    <name evidence="1" type="ORF">ONB1V03_LOCUS21225</name>
</gene>
<feature type="non-terminal residue" evidence="1">
    <location>
        <position position="245"/>
    </location>
</feature>
<reference evidence="1" key="1">
    <citation type="submission" date="2020-11" db="EMBL/GenBank/DDBJ databases">
        <authorList>
            <person name="Tran Van P."/>
        </authorList>
    </citation>
    <scope>NUCLEOTIDE SEQUENCE</scope>
</reference>
<name>A0A7R9R174_9ACAR</name>
<accession>A0A7R9R174</accession>